<comment type="subcellular location">
    <subcellularLocation>
        <location evidence="1">Periplasm</location>
    </subcellularLocation>
</comment>
<evidence type="ECO:0000256" key="3">
    <source>
        <dbReference type="ARBA" id="ARBA00009284"/>
    </source>
</evidence>
<feature type="domain" description="Glucan biosynthesis periplasmic MdoG C-terminal" evidence="5">
    <location>
        <begin position="60"/>
        <end position="529"/>
    </location>
</feature>
<organism evidence="6 7">
    <name type="scientific">Chelatococcus asaccharovorans</name>
    <dbReference type="NCBI Taxonomy" id="28210"/>
    <lineage>
        <taxon>Bacteria</taxon>
        <taxon>Pseudomonadati</taxon>
        <taxon>Pseudomonadota</taxon>
        <taxon>Alphaproteobacteria</taxon>
        <taxon>Hyphomicrobiales</taxon>
        <taxon>Chelatococcaceae</taxon>
        <taxon>Chelatococcus</taxon>
    </lineage>
</organism>
<dbReference type="AlphaFoldDB" id="A0A2V3UF07"/>
<dbReference type="PANTHER" id="PTHR30504">
    <property type="entry name" value="GLUCANS BIOSYNTHESIS PROTEIN"/>
    <property type="match status" value="1"/>
</dbReference>
<dbReference type="InterPro" id="IPR014438">
    <property type="entry name" value="Glucan_biosyn_MdoG/MdoD"/>
</dbReference>
<protein>
    <submittedName>
        <fullName evidence="6">Glucans biosynthesis protein</fullName>
    </submittedName>
</protein>
<proteinExistence type="inferred from homology"/>
<dbReference type="InterPro" id="IPR014756">
    <property type="entry name" value="Ig_E-set"/>
</dbReference>
<gene>
    <name evidence="6" type="ORF">C7450_107271</name>
</gene>
<evidence type="ECO:0000256" key="1">
    <source>
        <dbReference type="ARBA" id="ARBA00004418"/>
    </source>
</evidence>
<dbReference type="GO" id="GO:0051274">
    <property type="term" value="P:beta-glucan biosynthetic process"/>
    <property type="evidence" value="ECO:0007669"/>
    <property type="project" value="TreeGrafter"/>
</dbReference>
<dbReference type="InterPro" id="IPR013783">
    <property type="entry name" value="Ig-like_fold"/>
</dbReference>
<dbReference type="EMBL" id="QJJK01000007">
    <property type="protein sequence ID" value="PXW57230.1"/>
    <property type="molecule type" value="Genomic_DNA"/>
</dbReference>
<name>A0A2V3UF07_9HYPH</name>
<accession>A0A2V3UF07</accession>
<comment type="caution">
    <text evidence="6">The sequence shown here is derived from an EMBL/GenBank/DDBJ whole genome shotgun (WGS) entry which is preliminary data.</text>
</comment>
<dbReference type="PIRSF" id="PIRSF006281">
    <property type="entry name" value="MdoG"/>
    <property type="match status" value="1"/>
</dbReference>
<keyword evidence="7" id="KW-1185">Reference proteome</keyword>
<dbReference type="InterPro" id="IPR006311">
    <property type="entry name" value="TAT_signal"/>
</dbReference>
<dbReference type="Proteomes" id="UP000248021">
    <property type="component" value="Unassembled WGS sequence"/>
</dbReference>
<dbReference type="PANTHER" id="PTHR30504:SF2">
    <property type="entry name" value="GLUCANS BIOSYNTHESIS PROTEIN G"/>
    <property type="match status" value="1"/>
</dbReference>
<comment type="similarity">
    <text evidence="3">Belongs to the OpgD/OpgG family.</text>
</comment>
<dbReference type="UniPathway" id="UPA00637"/>
<dbReference type="PROSITE" id="PS51318">
    <property type="entry name" value="TAT"/>
    <property type="match status" value="1"/>
</dbReference>
<evidence type="ECO:0000313" key="6">
    <source>
        <dbReference type="EMBL" id="PXW57230.1"/>
    </source>
</evidence>
<dbReference type="SUPFAM" id="SSF81296">
    <property type="entry name" value="E set domains"/>
    <property type="match status" value="1"/>
</dbReference>
<dbReference type="GO" id="GO:0030288">
    <property type="term" value="C:outer membrane-bounded periplasmic space"/>
    <property type="evidence" value="ECO:0007669"/>
    <property type="project" value="TreeGrafter"/>
</dbReference>
<dbReference type="InterPro" id="IPR014718">
    <property type="entry name" value="GH-type_carb-bd"/>
</dbReference>
<dbReference type="InterPro" id="IPR011013">
    <property type="entry name" value="Gal_mutarotase_sf_dom"/>
</dbReference>
<dbReference type="Pfam" id="PF04349">
    <property type="entry name" value="MdoG"/>
    <property type="match status" value="1"/>
</dbReference>
<dbReference type="GO" id="GO:0030246">
    <property type="term" value="F:carbohydrate binding"/>
    <property type="evidence" value="ECO:0007669"/>
    <property type="project" value="InterPro"/>
</dbReference>
<keyword evidence="4" id="KW-0574">Periplasm</keyword>
<dbReference type="InterPro" id="IPR007444">
    <property type="entry name" value="Glucan_biosyn_MdoG_C"/>
</dbReference>
<evidence type="ECO:0000256" key="4">
    <source>
        <dbReference type="ARBA" id="ARBA00022764"/>
    </source>
</evidence>
<dbReference type="GO" id="GO:0003824">
    <property type="term" value="F:catalytic activity"/>
    <property type="evidence" value="ECO:0007669"/>
    <property type="project" value="InterPro"/>
</dbReference>
<dbReference type="Gene3D" id="2.70.98.10">
    <property type="match status" value="1"/>
</dbReference>
<comment type="pathway">
    <text evidence="2">Glycan metabolism; osmoregulated periplasmic glucan (OPG) biosynthesis.</text>
</comment>
<evidence type="ECO:0000256" key="2">
    <source>
        <dbReference type="ARBA" id="ARBA00005001"/>
    </source>
</evidence>
<dbReference type="Gene3D" id="2.60.40.10">
    <property type="entry name" value="Immunoglobulins"/>
    <property type="match status" value="1"/>
</dbReference>
<evidence type="ECO:0000259" key="5">
    <source>
        <dbReference type="Pfam" id="PF04349"/>
    </source>
</evidence>
<reference evidence="6 7" key="1">
    <citation type="submission" date="2018-05" db="EMBL/GenBank/DDBJ databases">
        <title>Genomic Encyclopedia of Type Strains, Phase IV (KMG-IV): sequencing the most valuable type-strain genomes for metagenomic binning, comparative biology and taxonomic classification.</title>
        <authorList>
            <person name="Goeker M."/>
        </authorList>
    </citation>
    <scope>NUCLEOTIDE SEQUENCE [LARGE SCALE GENOMIC DNA]</scope>
    <source>
        <strain evidence="6 7">DSM 6462</strain>
    </source>
</reference>
<sequence>MSDTMPCPITHDRVTLDRRELVGLGAAVSAVGLLGTSPASAQNQNVIDAALQTLGDGKTFDSARMAEVAKFLATRPFVPLPNDLPDAFAKLPFEQYTAIRIKPESSIWYREGRGFAVEPLHRGFVYGNKVQIFVVEDGVIRRIGYDRNAFDFGKVPPPADDQDLGFSGFRVMADSGGGGSWEAAIFQGATFFRARARGQEYGVFARTLILKPADTRGEEVPFFRAFWIDRPTAGSGAMVINALLDSENVTGTARFTLRPGEMTITDLEVSLYPRAAIDHVGYGAMTGAFLFGPNDQAATPDVRAAVYEVKGLQIHNGRGEWIWRPVSNPSNLEISAFVDTNPAGFGLLQRDRDYAVFQDDRQRFDRRPSLWLEPLGEWGVGQVQLIEIPTDSELNDNIIAYWRPKDALAAGSEVSFASRLYWCWSPPERPAMAIVTGTRIGHAGSGRVMRFAVDYRAEAFADANLLRDAKATVTASPGKISRLQLWPYPERKILRATFDLDPGSDTASELRLVIENAGKPLGETWLYRWTG</sequence>
<dbReference type="SUPFAM" id="SSF74650">
    <property type="entry name" value="Galactose mutarotase-like"/>
    <property type="match status" value="1"/>
</dbReference>
<evidence type="ECO:0000313" key="7">
    <source>
        <dbReference type="Proteomes" id="UP000248021"/>
    </source>
</evidence>